<dbReference type="PANTHER" id="PTHR43642:SF1">
    <property type="entry name" value="HYBRID SIGNAL TRANSDUCTION HISTIDINE KINASE G"/>
    <property type="match status" value="1"/>
</dbReference>
<dbReference type="InterPro" id="IPR029016">
    <property type="entry name" value="GAF-like_dom_sf"/>
</dbReference>
<dbReference type="InterPro" id="IPR000719">
    <property type="entry name" value="Prot_kinase_dom"/>
</dbReference>
<dbReference type="Gene3D" id="3.30.450.40">
    <property type="match status" value="1"/>
</dbReference>
<dbReference type="EC" id="2.7.13.3" evidence="2"/>
<dbReference type="InterPro" id="IPR036890">
    <property type="entry name" value="HATPase_C_sf"/>
</dbReference>
<protein>
    <recommendedName>
        <fullName evidence="2">histidine kinase</fullName>
        <ecNumber evidence="2">2.7.13.3</ecNumber>
    </recommendedName>
</protein>
<keyword evidence="7" id="KW-1185">Reference proteome</keyword>
<dbReference type="CDD" id="cd14014">
    <property type="entry name" value="STKc_PknB_like"/>
    <property type="match status" value="1"/>
</dbReference>
<sequence length="1762" mass="195320">MLQFPGYSLLGLLQSTSSNLLYRALREVDGQPVILKTPRSDFPGARERAHLQHEYTLLQRLRNTPGVVQVHAYELLQERPVLVLGNEGGTSLSEHLDRPFPLKRFLPIALDLCTTLAEVHRRGVIHKDIKPGNILLSASGQPWLIDFGISTLQRTQHVEAAPAPLVEGTPAYMSPEQTGRMNRALDYRTDLYSLGITFYQLLTGRLPFTGRDLLEWFHAHLAQAPVPPHQMVPGLPPALSALVMKLLSKRAEDRYQGAEGLRFDLERIQNGERDFPLGQKDVPARFLLPQRLYGRHAEVATLLEAFERVARTGRPEWVLVRGYSGIGKSSVVKELHQPVLRSRGFFLRGKFEQYQRDKPYAPLVQALRGLIQHLLAGSDAELAAWRQRLLEALEGQGEVLLEMVPQLELVLGRQPAVEDLPLEAAQHRVHHLFQRLLSVFATGEHPLVLFLDDLQWADAPCLAFIQYLMTHPDTPPVLWVGAYRDNEVNPTHPLLLTLATARKEGTRFSEIHLGALSLEQTHQLVADALPGAQEDMVRPLSALVWEKTAGNPFFLLQLLQTLHQEELVTRAPEGGWRWNEAGVKACGYADNVVDFMADRLRQLPPDTQHLLQLAAGVGSSFPLSLLALLSEREAPDVERCLEPALMEGLVVQAGPLELRFLHDRIQQAAHGLTPKEQRAHLHLRIGRLLLRGLSPEELEERLFDVVSQLNAGVKLLDDVEERTRLAHLNARAGFRARNSTAHQSAVGYLDLAFSLLPGDPWETHPELAFNLRLAHASSEMVLGHSSQAIQLVDEASRHARTRLDTISAYIIKSRLLLLMGDAQASLRNLLECLEKFGLLLPLDPSAEELNAAEAELEGLLERHSVESLLDLPAMTDPDVTATLNALASLCTLALFTRPSLATIAALRAVVLSIHHGNAEASANGYVLCATWYCIVRRQYEKAHALGKLAHELSERHPTSIYRGRVLAFYAALACLREPFSQTHKYCLAAFEYALRLGDSPAACVHGFSISRTLLVEGRELSETHQEIQAFVEYSRKSNFRLFELLTRYYERLVQQLRGLTPSFSSPDGDGFDEASAEAVIVGGRSAQHYNMFLFIKLQSRYMCGDYEQARQARALATPEARRVPGDTAAFAYHLYGALTLAACYRNASAEEKREFLADIEAHRQQLAGWASGCPANFVAAKRLVAAELARLSGHTEQALRAYEASLSAAREYGSNHLVGLICELAARYCKDLGLPSLTTAYIRQAHEGYIQWGAHGKARQLEEQWPQLLVVDSRQDTTTTGTGVQRIDALAVIKAQQAISSEIVLERLVATLMSVALESAGAQRGAFLLLQDDALHVVALQPSSERQGEAPQPHELPLSLLAYVRRSGEHVLLDDTTQPHPFSSDVYFSSSSVRSVLCLPVRRQDTLQGLLYLENSLSSETFSHGRLSLLEHLASQAAISIENACLYANVREAETALRRANEELEARVQQRTHELRQAQARLVETARRVGMAEVASSVLHDVGNALTSIVVDTALMRGAAATSRVSRFRQATALLEDNRSQLAEFLTQDDRGRHMVDYLIRLSEELEQEHTSLSKNLEALDSNVARVRSIVESQQAHATSTLLMEECDLGELVDEALRLQQGALFQAGITVSQEVPALPPVKTDKHKVLTILINLLSNARQAMEAHPQEEPHLTVRATLEDGWVRLQVVDTGVGIAPDIREHLFTQGFTTRAEGHGIGLHSSALAAQLMGGRLTLDSEGLGHGTTATLLIPFHTRRAVAAQR</sequence>
<feature type="domain" description="Protein kinase" evidence="4">
    <location>
        <begin position="7"/>
        <end position="268"/>
    </location>
</feature>
<dbReference type="InterPro" id="IPR008271">
    <property type="entry name" value="Ser/Thr_kinase_AS"/>
</dbReference>
<evidence type="ECO:0000256" key="3">
    <source>
        <dbReference type="SAM" id="Coils"/>
    </source>
</evidence>
<evidence type="ECO:0000256" key="1">
    <source>
        <dbReference type="ARBA" id="ARBA00000085"/>
    </source>
</evidence>
<dbReference type="Gene3D" id="3.30.565.10">
    <property type="entry name" value="Histidine kinase-like ATPase, C-terminal domain"/>
    <property type="match status" value="1"/>
</dbReference>
<evidence type="ECO:0000256" key="2">
    <source>
        <dbReference type="ARBA" id="ARBA00012438"/>
    </source>
</evidence>
<dbReference type="InterPro" id="IPR053159">
    <property type="entry name" value="Hybrid_Histidine_Kinase"/>
</dbReference>
<dbReference type="SMART" id="SM00220">
    <property type="entry name" value="S_TKc"/>
    <property type="match status" value="1"/>
</dbReference>
<evidence type="ECO:0000313" key="7">
    <source>
        <dbReference type="Proteomes" id="UP000011682"/>
    </source>
</evidence>
<feature type="coiled-coil region" evidence="3">
    <location>
        <begin position="1443"/>
        <end position="1481"/>
    </location>
</feature>
<gene>
    <name evidence="6" type="ORF">D187_000734</name>
</gene>
<dbReference type="SUPFAM" id="SSF52540">
    <property type="entry name" value="P-loop containing nucleoside triphosphate hydrolases"/>
    <property type="match status" value="1"/>
</dbReference>
<accession>S9R887</accession>
<dbReference type="InterPro" id="IPR005467">
    <property type="entry name" value="His_kinase_dom"/>
</dbReference>
<dbReference type="eggNOG" id="COG4191">
    <property type="taxonomic scope" value="Bacteria"/>
</dbReference>
<keyword evidence="3" id="KW-0175">Coiled coil</keyword>
<dbReference type="OrthoDB" id="5521237at2"/>
<dbReference type="Pfam" id="PF00069">
    <property type="entry name" value="Pkinase"/>
    <property type="match status" value="1"/>
</dbReference>
<dbReference type="eggNOG" id="COG3899">
    <property type="taxonomic scope" value="Bacteria"/>
</dbReference>
<dbReference type="PANTHER" id="PTHR43642">
    <property type="entry name" value="HYBRID SIGNAL TRANSDUCTION HISTIDINE KINASE G"/>
    <property type="match status" value="1"/>
</dbReference>
<evidence type="ECO:0000259" key="5">
    <source>
        <dbReference type="PROSITE" id="PS50109"/>
    </source>
</evidence>
<dbReference type="SMART" id="SM00065">
    <property type="entry name" value="GAF"/>
    <property type="match status" value="1"/>
</dbReference>
<organism evidence="6 7">
    <name type="scientific">Cystobacter fuscus (strain ATCC 25194 / DSM 2262 / NBRC 100088 / M29)</name>
    <dbReference type="NCBI Taxonomy" id="1242864"/>
    <lineage>
        <taxon>Bacteria</taxon>
        <taxon>Pseudomonadati</taxon>
        <taxon>Myxococcota</taxon>
        <taxon>Myxococcia</taxon>
        <taxon>Myxococcales</taxon>
        <taxon>Cystobacterineae</taxon>
        <taxon>Archangiaceae</taxon>
        <taxon>Cystobacter</taxon>
    </lineage>
</organism>
<dbReference type="SUPFAM" id="SSF55781">
    <property type="entry name" value="GAF domain-like"/>
    <property type="match status" value="1"/>
</dbReference>
<dbReference type="InterPro" id="IPR003018">
    <property type="entry name" value="GAF"/>
</dbReference>
<dbReference type="EMBL" id="ANAH02000001">
    <property type="protein sequence ID" value="EPX65308.1"/>
    <property type="molecule type" value="Genomic_DNA"/>
</dbReference>
<dbReference type="Pfam" id="PF02518">
    <property type="entry name" value="HATPase_c"/>
    <property type="match status" value="1"/>
</dbReference>
<evidence type="ECO:0000259" key="4">
    <source>
        <dbReference type="PROSITE" id="PS50011"/>
    </source>
</evidence>
<dbReference type="PROSITE" id="PS50011">
    <property type="entry name" value="PROTEIN_KINASE_DOM"/>
    <property type="match status" value="1"/>
</dbReference>
<feature type="domain" description="Histidine kinase" evidence="5">
    <location>
        <begin position="1497"/>
        <end position="1754"/>
    </location>
</feature>
<reference evidence="6" key="1">
    <citation type="submission" date="2013-05" db="EMBL/GenBank/DDBJ databases">
        <title>Genome assembly of Cystobacter fuscus DSM 2262.</title>
        <authorList>
            <person name="Sharma G."/>
            <person name="Khatri I."/>
            <person name="Kaur C."/>
            <person name="Mayilraj S."/>
            <person name="Subramanian S."/>
        </authorList>
    </citation>
    <scope>NUCLEOTIDE SEQUENCE [LARGE SCALE GENOMIC DNA]</scope>
    <source>
        <strain evidence="6">DSM 2262</strain>
    </source>
</reference>
<proteinExistence type="predicted"/>
<dbReference type="Proteomes" id="UP000011682">
    <property type="component" value="Unassembled WGS sequence"/>
</dbReference>
<comment type="caution">
    <text evidence="6">The sequence shown here is derived from an EMBL/GenBank/DDBJ whole genome shotgun (WGS) entry which is preliminary data.</text>
</comment>
<dbReference type="PROSITE" id="PS00108">
    <property type="entry name" value="PROTEIN_KINASE_ST"/>
    <property type="match status" value="1"/>
</dbReference>
<dbReference type="GO" id="GO:0004673">
    <property type="term" value="F:protein histidine kinase activity"/>
    <property type="evidence" value="ECO:0007669"/>
    <property type="project" value="UniProtKB-EC"/>
</dbReference>
<dbReference type="RefSeq" id="WP_002628856.1">
    <property type="nucleotide sequence ID" value="NZ_ANAH02000001.1"/>
</dbReference>
<comment type="catalytic activity">
    <reaction evidence="1">
        <text>ATP + protein L-histidine = ADP + protein N-phospho-L-histidine.</text>
        <dbReference type="EC" id="2.7.13.3"/>
    </reaction>
</comment>
<dbReference type="Pfam" id="PF01590">
    <property type="entry name" value="GAF"/>
    <property type="match status" value="1"/>
</dbReference>
<dbReference type="InterPro" id="IPR041664">
    <property type="entry name" value="AAA_16"/>
</dbReference>
<dbReference type="InterPro" id="IPR003594">
    <property type="entry name" value="HATPase_dom"/>
</dbReference>
<dbReference type="GO" id="GO:0005524">
    <property type="term" value="F:ATP binding"/>
    <property type="evidence" value="ECO:0007669"/>
    <property type="project" value="InterPro"/>
</dbReference>
<dbReference type="PROSITE" id="PS50109">
    <property type="entry name" value="HIS_KIN"/>
    <property type="match status" value="1"/>
</dbReference>
<dbReference type="InterPro" id="IPR004358">
    <property type="entry name" value="Sig_transdc_His_kin-like_C"/>
</dbReference>
<dbReference type="eggNOG" id="COG0515">
    <property type="taxonomic scope" value="Bacteria"/>
</dbReference>
<dbReference type="Gene3D" id="3.40.50.300">
    <property type="entry name" value="P-loop containing nucleotide triphosphate hydrolases"/>
    <property type="match status" value="1"/>
</dbReference>
<dbReference type="PRINTS" id="PR00344">
    <property type="entry name" value="BCTRLSENSOR"/>
</dbReference>
<dbReference type="Pfam" id="PF13191">
    <property type="entry name" value="AAA_16"/>
    <property type="match status" value="1"/>
</dbReference>
<dbReference type="InterPro" id="IPR027417">
    <property type="entry name" value="P-loop_NTPase"/>
</dbReference>
<dbReference type="SUPFAM" id="SSF56112">
    <property type="entry name" value="Protein kinase-like (PK-like)"/>
    <property type="match status" value="1"/>
</dbReference>
<evidence type="ECO:0000313" key="6">
    <source>
        <dbReference type="EMBL" id="EPX65308.1"/>
    </source>
</evidence>
<dbReference type="SUPFAM" id="SSF55874">
    <property type="entry name" value="ATPase domain of HSP90 chaperone/DNA topoisomerase II/histidine kinase"/>
    <property type="match status" value="1"/>
</dbReference>
<dbReference type="InterPro" id="IPR011009">
    <property type="entry name" value="Kinase-like_dom_sf"/>
</dbReference>
<name>S9R887_CYSF2</name>
<dbReference type="SMART" id="SM00387">
    <property type="entry name" value="HATPase_c"/>
    <property type="match status" value="1"/>
</dbReference>
<dbReference type="Gene3D" id="1.10.510.10">
    <property type="entry name" value="Transferase(Phosphotransferase) domain 1"/>
    <property type="match status" value="1"/>
</dbReference>